<proteinExistence type="predicted"/>
<dbReference type="AlphaFoldDB" id="A0A9N9MPD5"/>
<keyword evidence="3" id="KW-1185">Reference proteome</keyword>
<sequence>MDNLKTEEKSPLLLYIVEGETNLSKNNKRDDFNSKGRLYGISSGATTVFTEFPNYVSPCWMTALLSTLTFLIMLLVLVAYMGPQDNMRFPRCTRSADVENLDNTTIYLVHDLNDWTQKQLQMVEKIKNEYQNFNIHLVLIRPSFDKNIKSPAIIVTKPTTVTTTLTTSKPLKKNRAKRSKTNSKRIKHDPIFVPFGIKGLLDFLLHNTMDNKIVKRSINGSETNPSIFNLTELLPTTTTKQQPLTLDNILTGLIVENITMEQAFFNTPLQYTWQKLSPDLKIFAIRILHLWQYGGMSFKINIDDNESDNVEKFSVSPRISMQKITEAESTSNDKLNNFILNGKKTFDQLPNEVVTADDKALHIYTKAPCHVFFGEILMKLKHAKKNATAKKIIKNSLKVFCKHSAVGNNYCRSVFKLAEY</sequence>
<name>A0A9N9MPD5_9CUCU</name>
<organism evidence="2 3">
    <name type="scientific">Ceutorhynchus assimilis</name>
    <name type="common">cabbage seed weevil</name>
    <dbReference type="NCBI Taxonomy" id="467358"/>
    <lineage>
        <taxon>Eukaryota</taxon>
        <taxon>Metazoa</taxon>
        <taxon>Ecdysozoa</taxon>
        <taxon>Arthropoda</taxon>
        <taxon>Hexapoda</taxon>
        <taxon>Insecta</taxon>
        <taxon>Pterygota</taxon>
        <taxon>Neoptera</taxon>
        <taxon>Endopterygota</taxon>
        <taxon>Coleoptera</taxon>
        <taxon>Polyphaga</taxon>
        <taxon>Cucujiformia</taxon>
        <taxon>Curculionidae</taxon>
        <taxon>Ceutorhynchinae</taxon>
        <taxon>Ceutorhynchus</taxon>
    </lineage>
</organism>
<keyword evidence="1" id="KW-0812">Transmembrane</keyword>
<dbReference type="EMBL" id="OU892280">
    <property type="protein sequence ID" value="CAG9767202.1"/>
    <property type="molecule type" value="Genomic_DNA"/>
</dbReference>
<evidence type="ECO:0000313" key="3">
    <source>
        <dbReference type="Proteomes" id="UP001152799"/>
    </source>
</evidence>
<dbReference type="Proteomes" id="UP001152799">
    <property type="component" value="Chromosome 4"/>
</dbReference>
<keyword evidence="1" id="KW-0472">Membrane</keyword>
<gene>
    <name evidence="2" type="ORF">CEUTPL_LOCUS7768</name>
</gene>
<dbReference type="OrthoDB" id="6768668at2759"/>
<keyword evidence="1" id="KW-1133">Transmembrane helix</keyword>
<reference evidence="2" key="1">
    <citation type="submission" date="2022-01" db="EMBL/GenBank/DDBJ databases">
        <authorList>
            <person name="King R."/>
        </authorList>
    </citation>
    <scope>NUCLEOTIDE SEQUENCE</scope>
</reference>
<protein>
    <submittedName>
        <fullName evidence="2">Uncharacterized protein</fullName>
    </submittedName>
</protein>
<accession>A0A9N9MPD5</accession>
<evidence type="ECO:0000313" key="2">
    <source>
        <dbReference type="EMBL" id="CAG9767202.1"/>
    </source>
</evidence>
<feature type="transmembrane region" description="Helical" evidence="1">
    <location>
        <begin position="60"/>
        <end position="81"/>
    </location>
</feature>
<evidence type="ECO:0000256" key="1">
    <source>
        <dbReference type="SAM" id="Phobius"/>
    </source>
</evidence>